<comment type="catalytic activity">
    <reaction evidence="1 10">
        <text>(2R,3S)-3-isopropylmalate = (2S)-2-isopropylmalate</text>
        <dbReference type="Rhea" id="RHEA:32287"/>
        <dbReference type="ChEBI" id="CHEBI:1178"/>
        <dbReference type="ChEBI" id="CHEBI:35121"/>
        <dbReference type="EC" id="4.2.1.33"/>
    </reaction>
</comment>
<dbReference type="AlphaFoldDB" id="A0A330L452"/>
<protein>
    <recommendedName>
        <fullName evidence="10">3-isopropylmalate dehydratase small subunit</fullName>
        <ecNumber evidence="10">4.2.1.33</ecNumber>
    </recommendedName>
    <alternativeName>
        <fullName evidence="10">Alpha-IPM isomerase</fullName>
        <shortName evidence="10">IPMI</shortName>
    </alternativeName>
    <alternativeName>
        <fullName evidence="10">Isopropylmalate isomerase</fullName>
    </alternativeName>
</protein>
<dbReference type="OrthoDB" id="9777465at2"/>
<evidence type="ECO:0000313" key="12">
    <source>
        <dbReference type="EMBL" id="SPP64594.1"/>
    </source>
</evidence>
<evidence type="ECO:0000256" key="9">
    <source>
        <dbReference type="ARBA" id="ARBA00023304"/>
    </source>
</evidence>
<keyword evidence="6 10" id="KW-0432">Leucine biosynthesis</keyword>
<name>A0A330L452_9BACT</name>
<dbReference type="GO" id="GO:0009098">
    <property type="term" value="P:L-leucine biosynthetic process"/>
    <property type="evidence" value="ECO:0007669"/>
    <property type="project" value="UniProtKB-UniRule"/>
</dbReference>
<dbReference type="RefSeq" id="WP_121988965.1">
    <property type="nucleotide sequence ID" value="NZ_OUNR01000012.1"/>
</dbReference>
<dbReference type="GO" id="GO:0009316">
    <property type="term" value="C:3-isopropylmalate dehydratase complex"/>
    <property type="evidence" value="ECO:0007669"/>
    <property type="project" value="InterPro"/>
</dbReference>
<dbReference type="NCBIfam" id="NF002458">
    <property type="entry name" value="PRK01641.1"/>
    <property type="match status" value="1"/>
</dbReference>
<gene>
    <name evidence="10 12" type="primary">leuD</name>
    <name evidence="12" type="ORF">NITLEN_20234</name>
</gene>
<evidence type="ECO:0000256" key="3">
    <source>
        <dbReference type="ARBA" id="ARBA00004729"/>
    </source>
</evidence>
<dbReference type="InParanoid" id="A0A330L452"/>
<dbReference type="InterPro" id="IPR000573">
    <property type="entry name" value="AconitaseA/IPMdHydase_ssu_swvl"/>
</dbReference>
<keyword evidence="7 10" id="KW-0028">Amino-acid biosynthesis</keyword>
<evidence type="ECO:0000256" key="8">
    <source>
        <dbReference type="ARBA" id="ARBA00023239"/>
    </source>
</evidence>
<evidence type="ECO:0000256" key="2">
    <source>
        <dbReference type="ARBA" id="ARBA00002695"/>
    </source>
</evidence>
<proteinExistence type="inferred from homology"/>
<keyword evidence="8 10" id="KW-0456">Lyase</keyword>
<keyword evidence="9 10" id="KW-0100">Branched-chain amino acid biosynthesis</keyword>
<keyword evidence="12" id="KW-0413">Isomerase</keyword>
<sequence>MQAFTMLTGLVAPLDRVNVDTDQIIPKQYLKTIKRTGLREGLFFDWKKQKDGSPDPQFFLNQARYQSATILLTRDNFGCGSSREHAPWALLDQGFRCVIAPSFADIFYNNCFQNGILPVVLTADEVLAMMHDVLATPGYQLTVDLGKQTVTTPGGKTCTFAIDPFRKDCLYRGLDSIGLTLQHESAISAYEQKRKTEAPWLFTDISS</sequence>
<comment type="pathway">
    <text evidence="3 10">Amino-acid biosynthesis; L-leucine biosynthesis; L-leucine from 3-methyl-2-oxobutanoate: step 2/4.</text>
</comment>
<evidence type="ECO:0000259" key="11">
    <source>
        <dbReference type="Pfam" id="PF00694"/>
    </source>
</evidence>
<accession>A0A330L452</accession>
<dbReference type="UniPathway" id="UPA00048">
    <property type="reaction ID" value="UER00071"/>
</dbReference>
<comment type="similarity">
    <text evidence="4 10">Belongs to the LeuD family. LeuD type 1 subfamily.</text>
</comment>
<evidence type="ECO:0000256" key="6">
    <source>
        <dbReference type="ARBA" id="ARBA00022430"/>
    </source>
</evidence>
<evidence type="ECO:0000256" key="1">
    <source>
        <dbReference type="ARBA" id="ARBA00000491"/>
    </source>
</evidence>
<dbReference type="InterPro" id="IPR050075">
    <property type="entry name" value="LeuD"/>
</dbReference>
<dbReference type="FunCoup" id="A0A330L452">
    <property type="interactions" value="531"/>
</dbReference>
<dbReference type="CDD" id="cd01577">
    <property type="entry name" value="IPMI_Swivel"/>
    <property type="match status" value="1"/>
</dbReference>
<dbReference type="Pfam" id="PF00694">
    <property type="entry name" value="Aconitase_C"/>
    <property type="match status" value="1"/>
</dbReference>
<evidence type="ECO:0000256" key="4">
    <source>
        <dbReference type="ARBA" id="ARBA00009845"/>
    </source>
</evidence>
<dbReference type="InterPro" id="IPR033940">
    <property type="entry name" value="IPMI_Swivel"/>
</dbReference>
<comment type="subunit">
    <text evidence="5 10">Heterodimer of LeuC and LeuD.</text>
</comment>
<dbReference type="HAMAP" id="MF_01031">
    <property type="entry name" value="LeuD_type1"/>
    <property type="match status" value="1"/>
</dbReference>
<evidence type="ECO:0000256" key="5">
    <source>
        <dbReference type="ARBA" id="ARBA00011271"/>
    </source>
</evidence>
<dbReference type="PANTHER" id="PTHR43345">
    <property type="entry name" value="3-ISOPROPYLMALATE DEHYDRATASE SMALL SUBUNIT 2-RELATED-RELATED"/>
    <property type="match status" value="1"/>
</dbReference>
<dbReference type="GO" id="GO:0003861">
    <property type="term" value="F:3-isopropylmalate dehydratase activity"/>
    <property type="evidence" value="ECO:0007669"/>
    <property type="project" value="UniProtKB-UniRule"/>
</dbReference>
<dbReference type="GO" id="GO:0016853">
    <property type="term" value="F:isomerase activity"/>
    <property type="evidence" value="ECO:0007669"/>
    <property type="project" value="UniProtKB-KW"/>
</dbReference>
<dbReference type="InterPro" id="IPR015928">
    <property type="entry name" value="Aconitase/3IPM_dehydase_swvl"/>
</dbReference>
<dbReference type="NCBIfam" id="TIGR00171">
    <property type="entry name" value="leuD"/>
    <property type="match status" value="1"/>
</dbReference>
<dbReference type="EC" id="4.2.1.33" evidence="10"/>
<dbReference type="Proteomes" id="UP000248168">
    <property type="component" value="Unassembled WGS sequence"/>
</dbReference>
<dbReference type="EMBL" id="OUNR01000012">
    <property type="protein sequence ID" value="SPP64594.1"/>
    <property type="molecule type" value="Genomic_DNA"/>
</dbReference>
<keyword evidence="13" id="KW-1185">Reference proteome</keyword>
<dbReference type="InterPro" id="IPR004431">
    <property type="entry name" value="3-IsopropMal_deHydase_ssu"/>
</dbReference>
<evidence type="ECO:0000256" key="7">
    <source>
        <dbReference type="ARBA" id="ARBA00022605"/>
    </source>
</evidence>
<dbReference type="SUPFAM" id="SSF52016">
    <property type="entry name" value="LeuD/IlvD-like"/>
    <property type="match status" value="1"/>
</dbReference>
<comment type="function">
    <text evidence="2 10">Catalyzes the isomerization between 2-isopropylmalate and 3-isopropylmalate, via the formation of 2-isopropylmaleate.</text>
</comment>
<evidence type="ECO:0000256" key="10">
    <source>
        <dbReference type="HAMAP-Rule" id="MF_01031"/>
    </source>
</evidence>
<dbReference type="FunFam" id="3.20.19.10:FF:000003">
    <property type="entry name" value="3-isopropylmalate dehydratase small subunit"/>
    <property type="match status" value="1"/>
</dbReference>
<dbReference type="Gene3D" id="3.20.19.10">
    <property type="entry name" value="Aconitase, domain 4"/>
    <property type="match status" value="1"/>
</dbReference>
<reference evidence="13" key="1">
    <citation type="submission" date="2018-04" db="EMBL/GenBank/DDBJ databases">
        <authorList>
            <person name="Lucker S."/>
            <person name="Sakoula D."/>
        </authorList>
    </citation>
    <scope>NUCLEOTIDE SEQUENCE [LARGE SCALE GENOMIC DNA]</scope>
</reference>
<evidence type="ECO:0000313" key="13">
    <source>
        <dbReference type="Proteomes" id="UP000248168"/>
    </source>
</evidence>
<dbReference type="PANTHER" id="PTHR43345:SF5">
    <property type="entry name" value="3-ISOPROPYLMALATE DEHYDRATASE SMALL SUBUNIT"/>
    <property type="match status" value="1"/>
</dbReference>
<organism evidence="12 13">
    <name type="scientific">Nitrospira lenta</name>
    <dbReference type="NCBI Taxonomy" id="1436998"/>
    <lineage>
        <taxon>Bacteria</taxon>
        <taxon>Pseudomonadati</taxon>
        <taxon>Nitrospirota</taxon>
        <taxon>Nitrospiria</taxon>
        <taxon>Nitrospirales</taxon>
        <taxon>Nitrospiraceae</taxon>
        <taxon>Nitrospira</taxon>
    </lineage>
</organism>
<feature type="domain" description="Aconitase A/isopropylmalate dehydratase small subunit swivel" evidence="11">
    <location>
        <begin position="1"/>
        <end position="122"/>
    </location>
</feature>